<feature type="compositionally biased region" description="Basic residues" evidence="1">
    <location>
        <begin position="118"/>
        <end position="133"/>
    </location>
</feature>
<evidence type="ECO:0000256" key="1">
    <source>
        <dbReference type="SAM" id="MobiDB-lite"/>
    </source>
</evidence>
<protein>
    <submittedName>
        <fullName evidence="2">Uncharacterized protein</fullName>
    </submittedName>
</protein>
<sequence length="133" mass="14865">MLTQEKENKQIDVSGLSLATLRDYRAFAFPEEVSDANHNPHLPLDSADVWLTAGGIALYRQWEKKPEGVLEQLEPVSISDSPMNVLKSFRELVGSFQITSCMANGGMAQQNGRNAMHSGKRIQHRKRASQMHS</sequence>
<evidence type="ECO:0000313" key="3">
    <source>
        <dbReference type="Proteomes" id="UP000053820"/>
    </source>
</evidence>
<dbReference type="OrthoDB" id="3050923at2759"/>
<reference evidence="2 3" key="1">
    <citation type="submission" date="2014-04" db="EMBL/GenBank/DDBJ databases">
        <title>Evolutionary Origins and Diversification of the Mycorrhizal Mutualists.</title>
        <authorList>
            <consortium name="DOE Joint Genome Institute"/>
            <consortium name="Mycorrhizal Genomics Consortium"/>
            <person name="Kohler A."/>
            <person name="Kuo A."/>
            <person name="Nagy L.G."/>
            <person name="Floudas D."/>
            <person name="Copeland A."/>
            <person name="Barry K.W."/>
            <person name="Cichocki N."/>
            <person name="Veneault-Fourrey C."/>
            <person name="LaButti K."/>
            <person name="Lindquist E.A."/>
            <person name="Lipzen A."/>
            <person name="Lundell T."/>
            <person name="Morin E."/>
            <person name="Murat C."/>
            <person name="Riley R."/>
            <person name="Ohm R."/>
            <person name="Sun H."/>
            <person name="Tunlid A."/>
            <person name="Henrissat B."/>
            <person name="Grigoriev I.V."/>
            <person name="Hibbett D.S."/>
            <person name="Martin F."/>
        </authorList>
    </citation>
    <scope>NUCLEOTIDE SEQUENCE [LARGE SCALE GENOMIC DNA]</scope>
    <source>
        <strain evidence="2 3">MD-312</strain>
    </source>
</reference>
<accession>A0A0C9VYF1</accession>
<evidence type="ECO:0000313" key="2">
    <source>
        <dbReference type="EMBL" id="KIJ58423.1"/>
    </source>
</evidence>
<feature type="region of interest" description="Disordered" evidence="1">
    <location>
        <begin position="107"/>
        <end position="133"/>
    </location>
</feature>
<dbReference type="Proteomes" id="UP000053820">
    <property type="component" value="Unassembled WGS sequence"/>
</dbReference>
<dbReference type="EMBL" id="KN839941">
    <property type="protein sequence ID" value="KIJ58423.1"/>
    <property type="molecule type" value="Genomic_DNA"/>
</dbReference>
<organism evidence="2 3">
    <name type="scientific">Hydnomerulius pinastri MD-312</name>
    <dbReference type="NCBI Taxonomy" id="994086"/>
    <lineage>
        <taxon>Eukaryota</taxon>
        <taxon>Fungi</taxon>
        <taxon>Dikarya</taxon>
        <taxon>Basidiomycota</taxon>
        <taxon>Agaricomycotina</taxon>
        <taxon>Agaricomycetes</taxon>
        <taxon>Agaricomycetidae</taxon>
        <taxon>Boletales</taxon>
        <taxon>Boletales incertae sedis</taxon>
        <taxon>Leucogyrophana</taxon>
    </lineage>
</organism>
<keyword evidence="3" id="KW-1185">Reference proteome</keyword>
<dbReference type="HOGENOM" id="CLU_157402_0_0_1"/>
<proteinExistence type="predicted"/>
<name>A0A0C9VYF1_9AGAM</name>
<gene>
    <name evidence="2" type="ORF">HYDPIDRAFT_171278</name>
</gene>
<dbReference type="AlphaFoldDB" id="A0A0C9VYF1"/>